<keyword evidence="5" id="KW-1185">Reference proteome</keyword>
<organism evidence="4 5">
    <name type="scientific">Candidatus Thiomargarita nelsonii</name>
    <dbReference type="NCBI Taxonomy" id="1003181"/>
    <lineage>
        <taxon>Bacteria</taxon>
        <taxon>Pseudomonadati</taxon>
        <taxon>Pseudomonadota</taxon>
        <taxon>Gammaproteobacteria</taxon>
        <taxon>Thiotrichales</taxon>
        <taxon>Thiotrichaceae</taxon>
        <taxon>Thiomargarita</taxon>
    </lineage>
</organism>
<proteinExistence type="predicted"/>
<dbReference type="GO" id="GO:0009898">
    <property type="term" value="C:cytoplasmic side of plasma membrane"/>
    <property type="evidence" value="ECO:0007669"/>
    <property type="project" value="TreeGrafter"/>
</dbReference>
<dbReference type="NCBIfam" id="NF047398">
    <property type="entry name" value="AAA_KGGVGR"/>
    <property type="match status" value="1"/>
</dbReference>
<dbReference type="PANTHER" id="PTHR43384:SF6">
    <property type="entry name" value="SEPTUM SITE-DETERMINING PROTEIN MIND HOMOLOG, CHLOROPLASTIC"/>
    <property type="match status" value="1"/>
</dbReference>
<dbReference type="GO" id="GO:0051782">
    <property type="term" value="P:negative regulation of cell division"/>
    <property type="evidence" value="ECO:0007669"/>
    <property type="project" value="TreeGrafter"/>
</dbReference>
<dbReference type="SUPFAM" id="SSF52540">
    <property type="entry name" value="P-loop containing nucleoside triphosphate hydrolases"/>
    <property type="match status" value="1"/>
</dbReference>
<dbReference type="GO" id="GO:0016887">
    <property type="term" value="F:ATP hydrolysis activity"/>
    <property type="evidence" value="ECO:0007669"/>
    <property type="project" value="TreeGrafter"/>
</dbReference>
<accession>A0A0A6RP71</accession>
<gene>
    <name evidence="4" type="ORF">PN36_22415</name>
</gene>
<dbReference type="Pfam" id="PF13614">
    <property type="entry name" value="AAA_31"/>
    <property type="match status" value="1"/>
</dbReference>
<evidence type="ECO:0000256" key="1">
    <source>
        <dbReference type="ARBA" id="ARBA00022741"/>
    </source>
</evidence>
<dbReference type="Proteomes" id="UP000030428">
    <property type="component" value="Unassembled WGS sequence"/>
</dbReference>
<sequence length="945" mass="109884">MILTLEDAKRLVIKNINKPSKLKDNINKILIIRDTLGTISFVIECPPENAKAITQMIEEQWFQYENEYGETESFKEWLGGIFINDDDTFNLFAEDIKQNELSLENIFWLEEAIHLEAWREKDTAPPTKKGAKVISFYSYKGGVGRTTLAAMISLLCATKDKKIVVVDTDVEAPGLGFQFFGESGKASYQSSGFLDFMLYPYQNLAPDKQTQFKQTFVTEFFIQNQHDLPNILLMPVAKFGDNITSDAYSQKLSRINVLQGGQEKIHLLLELINEIIKPDLVIFDLRTGITDIGGILTSHSVSDFFIFVGYPDTQTQLGLSFFLEHATQFHLSDENSANFNTIFVHSPAPLDDNKNIIPTELDSFRQMINVYVDKFYGEKKDEATETLEEFIFTIPYQPNLRSLIRENGIKEVFKEGYFEYIKDYQSIAEKIILLNSEENIASTKTTGKMDVQSLFKAFKKELKKTPIIKGGAADAEMDLKNMDDIIVNFQVLRDYREMLNDRIFLITGEKGAGKSALEQVFDDSKPGLVEALVNKLDINWDIPTWISATDKGFVMNLFSPDFGYKKEIHEIFENYGFWKIYSLGLIDKFLTTHSFQAQYRDDVLNEMIRVYQKNPEQLNRMYDEKLIHEQLKTQSKKVVLTYDYLDSPEREVPLKSIKQLMLLWYRLKLNPDLSYLNAKIFLREDLVQQIEWSDKGKVRSNHGYEIRWDFYKLMTVLLKRLCARSDDFFDRLKTELSKRDILLEKAPIGDKHIIFFPEKQEAVDIAIKLLFGEKITQSSSKSFLERYLWNGTTLQHEKQYNARFMLRFMHHALTQCEQPAKEGIFNIYAPLKQEYGNIARKWVEDEVYEMYPHFKPYIQKIKEKATTESTNFKGGRIKASQLKDYLTLKNEGEEEKIKMMKDLEEIGFIQKKKGDYDEIAKLEFYFPELYRAYLGIKKVNSLPPL</sequence>
<evidence type="ECO:0000313" key="5">
    <source>
        <dbReference type="Proteomes" id="UP000030428"/>
    </source>
</evidence>
<dbReference type="InterPro" id="IPR050625">
    <property type="entry name" value="ParA/MinD_ATPase"/>
</dbReference>
<name>A0A0A6RP71_9GAMM</name>
<evidence type="ECO:0000256" key="2">
    <source>
        <dbReference type="ARBA" id="ARBA00022840"/>
    </source>
</evidence>
<keyword evidence="2" id="KW-0067">ATP-binding</keyword>
<protein>
    <recommendedName>
        <fullName evidence="3">AAA domain-containing protein</fullName>
    </recommendedName>
</protein>
<dbReference type="Gene3D" id="3.40.50.300">
    <property type="entry name" value="P-loop containing nucleotide triphosphate hydrolases"/>
    <property type="match status" value="1"/>
</dbReference>
<dbReference type="EMBL" id="JSZA02000105">
    <property type="protein sequence ID" value="KHD05661.1"/>
    <property type="molecule type" value="Genomic_DNA"/>
</dbReference>
<dbReference type="InterPro" id="IPR025669">
    <property type="entry name" value="AAA_dom"/>
</dbReference>
<dbReference type="GO" id="GO:0005524">
    <property type="term" value="F:ATP binding"/>
    <property type="evidence" value="ECO:0007669"/>
    <property type="project" value="UniProtKB-KW"/>
</dbReference>
<comment type="caution">
    <text evidence="4">The sequence shown here is derived from an EMBL/GenBank/DDBJ whole genome shotgun (WGS) entry which is preliminary data.</text>
</comment>
<evidence type="ECO:0000259" key="3">
    <source>
        <dbReference type="Pfam" id="PF13614"/>
    </source>
</evidence>
<dbReference type="PANTHER" id="PTHR43384">
    <property type="entry name" value="SEPTUM SITE-DETERMINING PROTEIN MIND HOMOLOG, CHLOROPLASTIC-RELATED"/>
    <property type="match status" value="1"/>
</dbReference>
<keyword evidence="1" id="KW-0547">Nucleotide-binding</keyword>
<feature type="domain" description="AAA" evidence="3">
    <location>
        <begin position="131"/>
        <end position="170"/>
    </location>
</feature>
<dbReference type="InterPro" id="IPR027417">
    <property type="entry name" value="P-loop_NTPase"/>
</dbReference>
<dbReference type="AlphaFoldDB" id="A0A0A6RP71"/>
<evidence type="ECO:0000313" key="4">
    <source>
        <dbReference type="EMBL" id="KHD05661.1"/>
    </source>
</evidence>
<reference evidence="4 5" key="1">
    <citation type="journal article" date="2016" name="Front. Microbiol.">
        <title>Single-Cell (Meta-)Genomics of a Dimorphic Candidatus Thiomargarita nelsonii Reveals Genomic Plasticity.</title>
        <authorList>
            <person name="Flood B.E."/>
            <person name="Fliss P."/>
            <person name="Jones D.S."/>
            <person name="Dick G.J."/>
            <person name="Jain S."/>
            <person name="Kaster A.K."/>
            <person name="Winkel M."/>
            <person name="Mussmann M."/>
            <person name="Bailey J."/>
        </authorList>
    </citation>
    <scope>NUCLEOTIDE SEQUENCE [LARGE SCALE GENOMIC DNA]</scope>
    <source>
        <strain evidence="4">Hydrate Ridge</strain>
    </source>
</reference>
<dbReference type="GO" id="GO:0005829">
    <property type="term" value="C:cytosol"/>
    <property type="evidence" value="ECO:0007669"/>
    <property type="project" value="TreeGrafter"/>
</dbReference>